<dbReference type="GO" id="GO:0006397">
    <property type="term" value="P:mRNA processing"/>
    <property type="evidence" value="ECO:0007669"/>
    <property type="project" value="UniProtKB-KW"/>
</dbReference>
<dbReference type="GO" id="GO:0008270">
    <property type="term" value="F:zinc ion binding"/>
    <property type="evidence" value="ECO:0007669"/>
    <property type="project" value="InterPro"/>
</dbReference>
<dbReference type="InterPro" id="IPR036875">
    <property type="entry name" value="Znf_CCHC_sf"/>
</dbReference>
<reference evidence="3" key="1">
    <citation type="submission" date="2020-04" db="EMBL/GenBank/DDBJ databases">
        <title>Analysis of mating type loci in Filobasidium floriforme.</title>
        <authorList>
            <person name="Nowrousian M."/>
        </authorList>
    </citation>
    <scope>NUCLEOTIDE SEQUENCE</scope>
    <source>
        <strain evidence="3">CBS 6242</strain>
    </source>
</reference>
<evidence type="ECO:0000256" key="1">
    <source>
        <dbReference type="ARBA" id="ARBA00022664"/>
    </source>
</evidence>
<dbReference type="SUPFAM" id="SSF57756">
    <property type="entry name" value="Retrovirus zinc finger-like domains"/>
    <property type="match status" value="1"/>
</dbReference>
<comment type="caution">
    <text evidence="3">The sequence shown here is derived from an EMBL/GenBank/DDBJ whole genome shotgun (WGS) entry which is preliminary data.</text>
</comment>
<sequence>MSSFNRPKQLQRSDKAPPSTVCQKCTLKGHYTYQCKNPRPYVPRLSRSQRLEKDLKIGDTKKKGDGPAIELPDEFRTK</sequence>
<name>A0A8K0JVR5_9TREE</name>
<dbReference type="OrthoDB" id="437973at2759"/>
<dbReference type="Proteomes" id="UP000812966">
    <property type="component" value="Unassembled WGS sequence"/>
</dbReference>
<keyword evidence="4" id="KW-1185">Reference proteome</keyword>
<dbReference type="AlphaFoldDB" id="A0A8K0JVR5"/>
<accession>A0A8K0JVR5</accession>
<dbReference type="GO" id="GO:0003676">
    <property type="term" value="F:nucleic acid binding"/>
    <property type="evidence" value="ECO:0007669"/>
    <property type="project" value="InterPro"/>
</dbReference>
<evidence type="ECO:0000313" key="3">
    <source>
        <dbReference type="EMBL" id="KAG7571278.1"/>
    </source>
</evidence>
<feature type="region of interest" description="Disordered" evidence="2">
    <location>
        <begin position="1"/>
        <end position="21"/>
    </location>
</feature>
<protein>
    <recommendedName>
        <fullName evidence="5">Zinc knuckle-domain-containing protein</fullName>
    </recommendedName>
</protein>
<feature type="region of interest" description="Disordered" evidence="2">
    <location>
        <begin position="36"/>
        <end position="78"/>
    </location>
</feature>
<feature type="compositionally biased region" description="Polar residues" evidence="2">
    <location>
        <begin position="1"/>
        <end position="10"/>
    </location>
</feature>
<evidence type="ECO:0000256" key="2">
    <source>
        <dbReference type="SAM" id="MobiDB-lite"/>
    </source>
</evidence>
<proteinExistence type="predicted"/>
<evidence type="ECO:0008006" key="5">
    <source>
        <dbReference type="Google" id="ProtNLM"/>
    </source>
</evidence>
<dbReference type="Pfam" id="PF13917">
    <property type="entry name" value="zf-CCHC_3"/>
    <property type="match status" value="1"/>
</dbReference>
<keyword evidence="1" id="KW-0507">mRNA processing</keyword>
<gene>
    <name evidence="3" type="ORF">FFLO_00790</name>
</gene>
<organism evidence="3 4">
    <name type="scientific">Filobasidium floriforme</name>
    <dbReference type="NCBI Taxonomy" id="5210"/>
    <lineage>
        <taxon>Eukaryota</taxon>
        <taxon>Fungi</taxon>
        <taxon>Dikarya</taxon>
        <taxon>Basidiomycota</taxon>
        <taxon>Agaricomycotina</taxon>
        <taxon>Tremellomycetes</taxon>
        <taxon>Filobasidiales</taxon>
        <taxon>Filobasidiaceae</taxon>
        <taxon>Filobasidium</taxon>
    </lineage>
</organism>
<dbReference type="EMBL" id="JABELV010000009">
    <property type="protein sequence ID" value="KAG7571278.1"/>
    <property type="molecule type" value="Genomic_DNA"/>
</dbReference>
<evidence type="ECO:0000313" key="4">
    <source>
        <dbReference type="Proteomes" id="UP000812966"/>
    </source>
</evidence>
<feature type="compositionally biased region" description="Basic and acidic residues" evidence="2">
    <location>
        <begin position="49"/>
        <end position="65"/>
    </location>
</feature>